<dbReference type="EMBL" id="OVEO01000020">
    <property type="protein sequence ID" value="SPR01963.1"/>
    <property type="molecule type" value="Genomic_DNA"/>
</dbReference>
<reference evidence="8 10" key="2">
    <citation type="submission" date="2018-03" db="EMBL/GenBank/DDBJ databases">
        <authorList>
            <person name="Fogelqvist J."/>
        </authorList>
    </citation>
    <scope>NUCLEOTIDE SEQUENCE [LARGE SCALE GENOMIC DNA]</scope>
</reference>
<keyword evidence="5" id="KW-1133">Transmembrane helix</keyword>
<dbReference type="GO" id="GO:0005975">
    <property type="term" value="P:carbohydrate metabolic process"/>
    <property type="evidence" value="ECO:0007669"/>
    <property type="project" value="InterPro"/>
</dbReference>
<dbReference type="InterPro" id="IPR029070">
    <property type="entry name" value="Chitinase_insertion_sf"/>
</dbReference>
<evidence type="ECO:0000256" key="3">
    <source>
        <dbReference type="RuleBase" id="RU000489"/>
    </source>
</evidence>
<sequence>MLQHDDFSGGVDEYLRERRRQRCATHGAAAAFVIVIVAIALCAAYAKQIGAAFGARPSAPAGGAGAAYPTKFATDNRMIGYYYPTISSGNCTSVPQLTPETVQAHLYTHLIYSFSPPVSLTTWVLEDPSEAEANNYRAFNALKRSHPLLTTMLSVGGDIPSVAPMSQMSADASRRQTFAKATVEFARRYGFDGLDFDWEFPGDTSRGGSTNDPESFAALMRAMREAIDSEVLSDGQSRLVLSTIVPGGPGWGKNYRVPETVAYVDWINILGYNVLGTWQPYTGCSAALHNADKNGDSQAAAIAYFLDQANSTGHGPGKFNLGLSFWGIAYALKTPVPTGQAGPAMNAPAYTGAQKEANAGCTRQPGYLAYFEIHDIVSKKQPVVQLDTVQQCEYFTYDADQFVAYDDAKTLVAKIDYAFSLGLKGVSIWGIDADSGDHKLTSAVFNRVEAVS</sequence>
<dbReference type="AlphaFoldDB" id="A0A0G4IZT8"/>
<dbReference type="Pfam" id="PF00704">
    <property type="entry name" value="Glyco_hydro_18"/>
    <property type="match status" value="1"/>
</dbReference>
<dbReference type="Proteomes" id="UP000290189">
    <property type="component" value="Unassembled WGS sequence"/>
</dbReference>
<keyword evidence="5" id="KW-0472">Membrane</keyword>
<dbReference type="InterPro" id="IPR011583">
    <property type="entry name" value="Chitinase_II/V-like_cat"/>
</dbReference>
<dbReference type="InterPro" id="IPR001579">
    <property type="entry name" value="Glyco_hydro_18_chit_AS"/>
</dbReference>
<evidence type="ECO:0000256" key="1">
    <source>
        <dbReference type="ARBA" id="ARBA00022801"/>
    </source>
</evidence>
<keyword evidence="8" id="KW-0496">Mitochondrion</keyword>
<dbReference type="PROSITE" id="PS51910">
    <property type="entry name" value="GH18_2"/>
    <property type="match status" value="1"/>
</dbReference>
<evidence type="ECO:0000256" key="5">
    <source>
        <dbReference type="SAM" id="Phobius"/>
    </source>
</evidence>
<dbReference type="GO" id="GO:0006032">
    <property type="term" value="P:chitin catabolic process"/>
    <property type="evidence" value="ECO:0007669"/>
    <property type="project" value="TreeGrafter"/>
</dbReference>
<keyword evidence="5" id="KW-0812">Transmembrane</keyword>
<evidence type="ECO:0000259" key="6">
    <source>
        <dbReference type="PROSITE" id="PS51910"/>
    </source>
</evidence>
<dbReference type="Proteomes" id="UP000039324">
    <property type="component" value="Unassembled WGS sequence"/>
</dbReference>
<name>A0A0G4IZT8_PLABS</name>
<dbReference type="OrthoDB" id="73875at2759"/>
<evidence type="ECO:0000256" key="4">
    <source>
        <dbReference type="RuleBase" id="RU004453"/>
    </source>
</evidence>
<evidence type="ECO:0000313" key="10">
    <source>
        <dbReference type="Proteomes" id="UP000290189"/>
    </source>
</evidence>
<gene>
    <name evidence="7" type="ORF">PBRA_008147</name>
    <name evidence="8" type="ORF">PLBR_LOCUS9178</name>
</gene>
<dbReference type="PROSITE" id="PS01095">
    <property type="entry name" value="GH18_1"/>
    <property type="match status" value="1"/>
</dbReference>
<evidence type="ECO:0000313" key="7">
    <source>
        <dbReference type="EMBL" id="CEP00835.1"/>
    </source>
</evidence>
<dbReference type="EMBL" id="CDSF01000103">
    <property type="protein sequence ID" value="CEP00835.1"/>
    <property type="molecule type" value="Genomic_DNA"/>
</dbReference>
<accession>A0A0G4IZT8</accession>
<dbReference type="SUPFAM" id="SSF51445">
    <property type="entry name" value="(Trans)glycosidases"/>
    <property type="match status" value="1"/>
</dbReference>
<dbReference type="SMART" id="SM00636">
    <property type="entry name" value="Glyco_18"/>
    <property type="match status" value="1"/>
</dbReference>
<dbReference type="InterPro" id="IPR001223">
    <property type="entry name" value="Glyco_hydro18_cat"/>
</dbReference>
<dbReference type="PANTHER" id="PTHR11177">
    <property type="entry name" value="CHITINASE"/>
    <property type="match status" value="1"/>
</dbReference>
<dbReference type="OMA" id="MNSSFCV"/>
<keyword evidence="2 3" id="KW-0326">Glycosidase</keyword>
<organism evidence="7 9">
    <name type="scientific">Plasmodiophora brassicae</name>
    <name type="common">Clubroot disease agent</name>
    <dbReference type="NCBI Taxonomy" id="37360"/>
    <lineage>
        <taxon>Eukaryota</taxon>
        <taxon>Sar</taxon>
        <taxon>Rhizaria</taxon>
        <taxon>Endomyxa</taxon>
        <taxon>Phytomyxea</taxon>
        <taxon>Plasmodiophorida</taxon>
        <taxon>Plasmodiophoridae</taxon>
        <taxon>Plasmodiophora</taxon>
    </lineage>
</organism>
<dbReference type="GO" id="GO:0004568">
    <property type="term" value="F:chitinase activity"/>
    <property type="evidence" value="ECO:0007669"/>
    <property type="project" value="TreeGrafter"/>
</dbReference>
<proteinExistence type="inferred from homology"/>
<dbReference type="Gene3D" id="3.20.20.80">
    <property type="entry name" value="Glycosidases"/>
    <property type="match status" value="1"/>
</dbReference>
<geneLocation type="mitochondrion" evidence="8"/>
<dbReference type="STRING" id="37360.A0A0G4IZT8"/>
<reference evidence="7 9" key="1">
    <citation type="submission" date="2015-02" db="EMBL/GenBank/DDBJ databases">
        <authorList>
            <person name="Chooi Y.-H."/>
        </authorList>
    </citation>
    <scope>NUCLEOTIDE SEQUENCE [LARGE SCALE GENOMIC DNA]</scope>
    <source>
        <strain evidence="7">E3</strain>
    </source>
</reference>
<keyword evidence="1 3" id="KW-0378">Hydrolase</keyword>
<dbReference type="InterPro" id="IPR050314">
    <property type="entry name" value="Glycosyl_Hydrlase_18"/>
</dbReference>
<dbReference type="Gene3D" id="3.10.50.10">
    <property type="match status" value="1"/>
</dbReference>
<dbReference type="PANTHER" id="PTHR11177:SF317">
    <property type="entry name" value="CHITINASE 12-RELATED"/>
    <property type="match status" value="1"/>
</dbReference>
<dbReference type="InterPro" id="IPR017853">
    <property type="entry name" value="GH"/>
</dbReference>
<feature type="transmembrane region" description="Helical" evidence="5">
    <location>
        <begin position="23"/>
        <end position="46"/>
    </location>
</feature>
<comment type="similarity">
    <text evidence="4">Belongs to the glycosyl hydrolase 18 family.</text>
</comment>
<evidence type="ECO:0000256" key="2">
    <source>
        <dbReference type="ARBA" id="ARBA00023295"/>
    </source>
</evidence>
<evidence type="ECO:0000313" key="8">
    <source>
        <dbReference type="EMBL" id="SPR01963.1"/>
    </source>
</evidence>
<protein>
    <recommendedName>
        <fullName evidence="6">GH18 domain-containing protein</fullName>
    </recommendedName>
</protein>
<feature type="domain" description="GH18" evidence="6">
    <location>
        <begin position="76"/>
        <end position="451"/>
    </location>
</feature>
<evidence type="ECO:0000313" key="9">
    <source>
        <dbReference type="Proteomes" id="UP000039324"/>
    </source>
</evidence>
<dbReference type="SUPFAM" id="SSF54556">
    <property type="entry name" value="Chitinase insertion domain"/>
    <property type="match status" value="1"/>
</dbReference>
<dbReference type="GO" id="GO:0008061">
    <property type="term" value="F:chitin binding"/>
    <property type="evidence" value="ECO:0007669"/>
    <property type="project" value="InterPro"/>
</dbReference>
<dbReference type="GO" id="GO:0005576">
    <property type="term" value="C:extracellular region"/>
    <property type="evidence" value="ECO:0007669"/>
    <property type="project" value="TreeGrafter"/>
</dbReference>
<keyword evidence="9" id="KW-1185">Reference proteome</keyword>